<dbReference type="Proteomes" id="UP000253420">
    <property type="component" value="Unassembled WGS sequence"/>
</dbReference>
<gene>
    <name evidence="1" type="ORF">DUT91_25395</name>
</gene>
<reference evidence="1 2" key="1">
    <citation type="submission" date="2018-07" db="EMBL/GenBank/DDBJ databases">
        <title>The draft genome of Phyllobacterium salinisoli.</title>
        <authorList>
            <person name="Liu L."/>
            <person name="Li L."/>
            <person name="Zhang X."/>
            <person name="Liang L."/>
        </authorList>
    </citation>
    <scope>NUCLEOTIDE SEQUENCE [LARGE SCALE GENOMIC DNA]</scope>
    <source>
        <strain evidence="1 2">LLAN61</strain>
    </source>
</reference>
<proteinExistence type="predicted"/>
<evidence type="ECO:0000313" key="1">
    <source>
        <dbReference type="EMBL" id="RCS20957.1"/>
    </source>
</evidence>
<comment type="caution">
    <text evidence="1">The sequence shown here is derived from an EMBL/GenBank/DDBJ whole genome shotgun (WGS) entry which is preliminary data.</text>
</comment>
<evidence type="ECO:0000313" key="2">
    <source>
        <dbReference type="Proteomes" id="UP000253420"/>
    </source>
</evidence>
<sequence>MTVNAIKAQTNDGNFFHYHFAGDYGGVSSSCQRTDGWSINTTDDNINQLLLMAYLSGIPLKVGIDGSSGCKVT</sequence>
<organism evidence="1 2">
    <name type="scientific">Phyllobacterium salinisoli</name>
    <dbReference type="NCBI Taxonomy" id="1899321"/>
    <lineage>
        <taxon>Bacteria</taxon>
        <taxon>Pseudomonadati</taxon>
        <taxon>Pseudomonadota</taxon>
        <taxon>Alphaproteobacteria</taxon>
        <taxon>Hyphomicrobiales</taxon>
        <taxon>Phyllobacteriaceae</taxon>
        <taxon>Phyllobacterium</taxon>
    </lineage>
</organism>
<name>A0A368JZV9_9HYPH</name>
<dbReference type="AlphaFoldDB" id="A0A368JZV9"/>
<keyword evidence="2" id="KW-1185">Reference proteome</keyword>
<dbReference type="EMBL" id="QOZG01000164">
    <property type="protein sequence ID" value="RCS20957.1"/>
    <property type="molecule type" value="Genomic_DNA"/>
</dbReference>
<protein>
    <submittedName>
        <fullName evidence="1">Uncharacterized protein</fullName>
    </submittedName>
</protein>
<accession>A0A368JZV9</accession>
<feature type="non-terminal residue" evidence="1">
    <location>
        <position position="73"/>
    </location>
</feature>